<dbReference type="AlphaFoldDB" id="A0A8S4RDV5"/>
<gene>
    <name evidence="1" type="primary">jg13307</name>
    <name evidence="1" type="ORF">PAEG_LOCUS13110</name>
</gene>
<comment type="caution">
    <text evidence="1">The sequence shown here is derived from an EMBL/GenBank/DDBJ whole genome shotgun (WGS) entry which is preliminary data.</text>
</comment>
<evidence type="ECO:0000313" key="2">
    <source>
        <dbReference type="Proteomes" id="UP000838756"/>
    </source>
</evidence>
<evidence type="ECO:0000313" key="1">
    <source>
        <dbReference type="EMBL" id="CAH2235457.1"/>
    </source>
</evidence>
<name>A0A8S4RDV5_9NEOP</name>
<sequence>MNYYLSETPLARTELTKDKMAQWMEGQRKAEALENIDVFGKPTDKQLNELNNVRKLSKELQENLQVSFRHISLKEIKS</sequence>
<keyword evidence="2" id="KW-1185">Reference proteome</keyword>
<proteinExistence type="predicted"/>
<organism evidence="1 2">
    <name type="scientific">Pararge aegeria aegeria</name>
    <dbReference type="NCBI Taxonomy" id="348720"/>
    <lineage>
        <taxon>Eukaryota</taxon>
        <taxon>Metazoa</taxon>
        <taxon>Ecdysozoa</taxon>
        <taxon>Arthropoda</taxon>
        <taxon>Hexapoda</taxon>
        <taxon>Insecta</taxon>
        <taxon>Pterygota</taxon>
        <taxon>Neoptera</taxon>
        <taxon>Endopterygota</taxon>
        <taxon>Lepidoptera</taxon>
        <taxon>Glossata</taxon>
        <taxon>Ditrysia</taxon>
        <taxon>Papilionoidea</taxon>
        <taxon>Nymphalidae</taxon>
        <taxon>Satyrinae</taxon>
        <taxon>Satyrini</taxon>
        <taxon>Parargina</taxon>
        <taxon>Pararge</taxon>
    </lineage>
</organism>
<reference evidence="1" key="1">
    <citation type="submission" date="2022-03" db="EMBL/GenBank/DDBJ databases">
        <authorList>
            <person name="Lindestad O."/>
        </authorList>
    </citation>
    <scope>NUCLEOTIDE SEQUENCE</scope>
</reference>
<dbReference type="EMBL" id="CAKXAJ010025124">
    <property type="protein sequence ID" value="CAH2235457.1"/>
    <property type="molecule type" value="Genomic_DNA"/>
</dbReference>
<dbReference type="OrthoDB" id="7398818at2759"/>
<dbReference type="Proteomes" id="UP000838756">
    <property type="component" value="Unassembled WGS sequence"/>
</dbReference>
<accession>A0A8S4RDV5</accession>
<protein>
    <submittedName>
        <fullName evidence="1">Jg13307 protein</fullName>
    </submittedName>
</protein>